<name>A0A0M2PUR8_PROHO</name>
<evidence type="ECO:0000256" key="6">
    <source>
        <dbReference type="ARBA" id="ARBA00022840"/>
    </source>
</evidence>
<evidence type="ECO:0000256" key="2">
    <source>
        <dbReference type="ARBA" id="ARBA00022527"/>
    </source>
</evidence>
<dbReference type="RefSeq" id="WP_017712283.1">
    <property type="nucleotide sequence ID" value="NZ_KB235937.1"/>
</dbReference>
<comment type="catalytic activity">
    <reaction evidence="8">
        <text>L-seryl-[protein] + ATP = O-phospho-L-seryl-[protein] + ADP + H(+)</text>
        <dbReference type="Rhea" id="RHEA:17989"/>
        <dbReference type="Rhea" id="RHEA-COMP:9863"/>
        <dbReference type="Rhea" id="RHEA-COMP:11604"/>
        <dbReference type="ChEBI" id="CHEBI:15378"/>
        <dbReference type="ChEBI" id="CHEBI:29999"/>
        <dbReference type="ChEBI" id="CHEBI:30616"/>
        <dbReference type="ChEBI" id="CHEBI:83421"/>
        <dbReference type="ChEBI" id="CHEBI:456216"/>
        <dbReference type="EC" id="2.7.11.1"/>
    </reaction>
</comment>
<keyword evidence="4 9" id="KW-0547">Nucleotide-binding</keyword>
<dbReference type="CDD" id="cd14014">
    <property type="entry name" value="STKc_PknB_like"/>
    <property type="match status" value="1"/>
</dbReference>
<protein>
    <recommendedName>
        <fullName evidence="1">non-specific serine/threonine protein kinase</fullName>
        <ecNumber evidence="1">2.7.11.1</ecNumber>
    </recommendedName>
</protein>
<evidence type="ECO:0000256" key="9">
    <source>
        <dbReference type="PROSITE-ProRule" id="PRU10141"/>
    </source>
</evidence>
<feature type="domain" description="Protein kinase" evidence="11">
    <location>
        <begin position="34"/>
        <end position="301"/>
    </location>
</feature>
<evidence type="ECO:0000256" key="1">
    <source>
        <dbReference type="ARBA" id="ARBA00012513"/>
    </source>
</evidence>
<dbReference type="PIRSF" id="PIRSF000647">
    <property type="entry name" value="Ser/Thr_PK_SpkB"/>
    <property type="match status" value="1"/>
</dbReference>
<dbReference type="EMBL" id="AJTX02000006">
    <property type="protein sequence ID" value="KKI98837.1"/>
    <property type="molecule type" value="Genomic_DNA"/>
</dbReference>
<keyword evidence="13" id="KW-1185">Reference proteome</keyword>
<evidence type="ECO:0000256" key="7">
    <source>
        <dbReference type="ARBA" id="ARBA00047899"/>
    </source>
</evidence>
<organism evidence="12 13">
    <name type="scientific">Prochlorothrix hollandica PCC 9006 = CALU 1027</name>
    <dbReference type="NCBI Taxonomy" id="317619"/>
    <lineage>
        <taxon>Bacteria</taxon>
        <taxon>Bacillati</taxon>
        <taxon>Cyanobacteriota</taxon>
        <taxon>Cyanophyceae</taxon>
        <taxon>Prochlorotrichales</taxon>
        <taxon>Prochlorotrichaceae</taxon>
        <taxon>Prochlorothrix</taxon>
    </lineage>
</organism>
<dbReference type="AlphaFoldDB" id="A0A0M2PUR8"/>
<comment type="caution">
    <text evidence="12">The sequence shown here is derived from an EMBL/GenBank/DDBJ whole genome shotgun (WGS) entry which is preliminary data.</text>
</comment>
<feature type="binding site" evidence="9">
    <location>
        <position position="65"/>
    </location>
    <ligand>
        <name>ATP</name>
        <dbReference type="ChEBI" id="CHEBI:30616"/>
    </ligand>
</feature>
<dbReference type="InterPro" id="IPR017441">
    <property type="entry name" value="Protein_kinase_ATP_BS"/>
</dbReference>
<dbReference type="OrthoDB" id="428645at2"/>
<feature type="compositionally biased region" description="Polar residues" evidence="10">
    <location>
        <begin position="312"/>
        <end position="322"/>
    </location>
</feature>
<dbReference type="SMART" id="SM00220">
    <property type="entry name" value="S_TKc"/>
    <property type="match status" value="1"/>
</dbReference>
<feature type="compositionally biased region" description="Low complexity" evidence="10">
    <location>
        <begin position="333"/>
        <end position="345"/>
    </location>
</feature>
<evidence type="ECO:0000313" key="13">
    <source>
        <dbReference type="Proteomes" id="UP000034681"/>
    </source>
</evidence>
<dbReference type="Gene3D" id="2.160.20.80">
    <property type="entry name" value="E3 ubiquitin-protein ligase SopA"/>
    <property type="match status" value="1"/>
</dbReference>
<comment type="catalytic activity">
    <reaction evidence="7">
        <text>L-threonyl-[protein] + ATP = O-phospho-L-threonyl-[protein] + ADP + H(+)</text>
        <dbReference type="Rhea" id="RHEA:46608"/>
        <dbReference type="Rhea" id="RHEA-COMP:11060"/>
        <dbReference type="Rhea" id="RHEA-COMP:11605"/>
        <dbReference type="ChEBI" id="CHEBI:15378"/>
        <dbReference type="ChEBI" id="CHEBI:30013"/>
        <dbReference type="ChEBI" id="CHEBI:30616"/>
        <dbReference type="ChEBI" id="CHEBI:61977"/>
        <dbReference type="ChEBI" id="CHEBI:456216"/>
        <dbReference type="EC" id="2.7.11.1"/>
    </reaction>
</comment>
<gene>
    <name evidence="12" type="ORF">PROH_13370</name>
</gene>
<dbReference type="PANTHER" id="PTHR24363:SF0">
    <property type="entry name" value="SERINE_THREONINE KINASE LIKE DOMAIN CONTAINING 1"/>
    <property type="match status" value="1"/>
</dbReference>
<dbReference type="SUPFAM" id="SSF56112">
    <property type="entry name" value="Protein kinase-like (PK-like)"/>
    <property type="match status" value="1"/>
</dbReference>
<evidence type="ECO:0000256" key="3">
    <source>
        <dbReference type="ARBA" id="ARBA00022679"/>
    </source>
</evidence>
<keyword evidence="3" id="KW-0808">Transferase</keyword>
<dbReference type="InterPro" id="IPR011009">
    <property type="entry name" value="Kinase-like_dom_sf"/>
</dbReference>
<dbReference type="STRING" id="317619.GCA_000332315_01804"/>
<dbReference type="eggNOG" id="COG1357">
    <property type="taxonomic scope" value="Bacteria"/>
</dbReference>
<dbReference type="GO" id="GO:0004674">
    <property type="term" value="F:protein serine/threonine kinase activity"/>
    <property type="evidence" value="ECO:0007669"/>
    <property type="project" value="UniProtKB-KW"/>
</dbReference>
<evidence type="ECO:0000256" key="10">
    <source>
        <dbReference type="SAM" id="MobiDB-lite"/>
    </source>
</evidence>
<dbReference type="Proteomes" id="UP000034681">
    <property type="component" value="Unassembled WGS sequence"/>
</dbReference>
<dbReference type="PROSITE" id="PS00107">
    <property type="entry name" value="PROTEIN_KINASE_ATP"/>
    <property type="match status" value="1"/>
</dbReference>
<dbReference type="Gene3D" id="1.10.510.10">
    <property type="entry name" value="Transferase(Phosphotransferase) domain 1"/>
    <property type="match status" value="1"/>
</dbReference>
<dbReference type="PROSITE" id="PS50011">
    <property type="entry name" value="PROTEIN_KINASE_DOM"/>
    <property type="match status" value="1"/>
</dbReference>
<dbReference type="Pfam" id="PF00069">
    <property type="entry name" value="Pkinase"/>
    <property type="match status" value="1"/>
</dbReference>
<keyword evidence="6 9" id="KW-0067">ATP-binding</keyword>
<accession>A0A0M2PUR8</accession>
<dbReference type="EC" id="2.7.11.1" evidence="1"/>
<feature type="region of interest" description="Disordered" evidence="10">
    <location>
        <begin position="311"/>
        <end position="424"/>
    </location>
</feature>
<dbReference type="NCBIfam" id="NF045510">
    <property type="entry name" value="4Cys_prefix_kin"/>
    <property type="match status" value="1"/>
</dbReference>
<dbReference type="PANTHER" id="PTHR24363">
    <property type="entry name" value="SERINE/THREONINE PROTEIN KINASE"/>
    <property type="match status" value="1"/>
</dbReference>
<dbReference type="InterPro" id="IPR000719">
    <property type="entry name" value="Prot_kinase_dom"/>
</dbReference>
<dbReference type="InterPro" id="IPR016252">
    <property type="entry name" value="Ser/Thr_kinase_SpkB"/>
</dbReference>
<reference evidence="12" key="1">
    <citation type="submission" date="2012-04" db="EMBL/GenBank/DDBJ databases">
        <authorList>
            <person name="Borisov I.G."/>
            <person name="Ivanikova N.V."/>
            <person name="Pinevich A.V."/>
        </authorList>
    </citation>
    <scope>NUCLEOTIDE SEQUENCE [LARGE SCALE GENOMIC DNA]</scope>
    <source>
        <strain evidence="12">CALU 1027</strain>
    </source>
</reference>
<dbReference type="GO" id="GO:0005524">
    <property type="term" value="F:ATP binding"/>
    <property type="evidence" value="ECO:0007669"/>
    <property type="project" value="UniProtKB-UniRule"/>
</dbReference>
<evidence type="ECO:0000256" key="4">
    <source>
        <dbReference type="ARBA" id="ARBA00022741"/>
    </source>
</evidence>
<evidence type="ECO:0000256" key="5">
    <source>
        <dbReference type="ARBA" id="ARBA00022777"/>
    </source>
</evidence>
<dbReference type="SUPFAM" id="SSF141571">
    <property type="entry name" value="Pentapeptide repeat-like"/>
    <property type="match status" value="1"/>
</dbReference>
<sequence length="575" mass="62435">MPYCFNPSCPNPENLVNTEHCQTCGAKLLLRDRYQAIRGLGQGGFGATFLALNKGLPGEPQCVIKQLRPSNNAPNVIEMARDLFKREAKTLGKIGSHPEIPTLMDYFDEGSEFYLVQEFVNGLTLQQEVKQNGPFTEVGVRQFLSEILPLIQYIHSQQVIHRDIKPANIIRRNHDRKLVLIDFGAVKDQVNPAAASASEQTALTSYAIGTPGYAPPEQMAMRPVYSSDIYALGVTCLFLLTGKAPKDFGYDPRTGEMQWRKSIDVGDNFAEVLAKMLDASVKHRYQMSNDVLRALEMEPYLESLAQGMIKPTTATDKATSKPTKPRWGGGTTGSSMGSGSMGSSSARVDQGASGGQPNRSAKVSEIAERIRQRRAAGGTAKGSGQGRPDSTQVFAAPRSRSNTSGGQRGSSAKSGNDLGSSGQPVENRLARTRCTAEQVVSNYAKGVRDFAYHELSNLDLSKALLADVNFHDSRLFKTNLQGADLTNTTLSQANFSQCILRDAILARAFMNYTNLQNADLRGADLSYAHLSNANLRGANLSGANLTGAKISEEQLALAKTSWNTTMPNGKAGWRQ</sequence>
<evidence type="ECO:0000256" key="8">
    <source>
        <dbReference type="ARBA" id="ARBA00048679"/>
    </source>
</evidence>
<proteinExistence type="predicted"/>
<keyword evidence="2 12" id="KW-0723">Serine/threonine-protein kinase</keyword>
<feature type="compositionally biased region" description="Polar residues" evidence="10">
    <location>
        <begin position="388"/>
        <end position="424"/>
    </location>
</feature>
<keyword evidence="5 12" id="KW-0418">Kinase</keyword>
<dbReference type="Pfam" id="PF00805">
    <property type="entry name" value="Pentapeptide"/>
    <property type="match status" value="2"/>
</dbReference>
<dbReference type="InterPro" id="IPR001646">
    <property type="entry name" value="5peptide_repeat"/>
</dbReference>
<evidence type="ECO:0000313" key="12">
    <source>
        <dbReference type="EMBL" id="KKI98837.1"/>
    </source>
</evidence>
<evidence type="ECO:0000259" key="11">
    <source>
        <dbReference type="PROSITE" id="PS50011"/>
    </source>
</evidence>
<dbReference type="eggNOG" id="COG0515">
    <property type="taxonomic scope" value="Bacteria"/>
</dbReference>